<organism evidence="2 3">
    <name type="scientific">Cucumis sativus</name>
    <name type="common">Cucumber</name>
    <dbReference type="NCBI Taxonomy" id="3659"/>
    <lineage>
        <taxon>Eukaryota</taxon>
        <taxon>Viridiplantae</taxon>
        <taxon>Streptophyta</taxon>
        <taxon>Embryophyta</taxon>
        <taxon>Tracheophyta</taxon>
        <taxon>Spermatophyta</taxon>
        <taxon>Magnoliopsida</taxon>
        <taxon>eudicotyledons</taxon>
        <taxon>Gunneridae</taxon>
        <taxon>Pentapetalae</taxon>
        <taxon>rosids</taxon>
        <taxon>fabids</taxon>
        <taxon>Cucurbitales</taxon>
        <taxon>Cucurbitaceae</taxon>
        <taxon>Benincaseae</taxon>
        <taxon>Cucumis</taxon>
    </lineage>
</organism>
<reference evidence="2 3" key="2">
    <citation type="journal article" date="2009" name="PLoS ONE">
        <title>An integrated genetic and cytogenetic map of the cucumber genome.</title>
        <authorList>
            <person name="Ren Y."/>
            <person name="Zhang Z."/>
            <person name="Liu J."/>
            <person name="Staub J.E."/>
            <person name="Han Y."/>
            <person name="Cheng Z."/>
            <person name="Li X."/>
            <person name="Lu J."/>
            <person name="Miao H."/>
            <person name="Kang H."/>
            <person name="Xie B."/>
            <person name="Gu X."/>
            <person name="Wang X."/>
            <person name="Du Y."/>
            <person name="Jin W."/>
            <person name="Huang S."/>
        </authorList>
    </citation>
    <scope>NUCLEOTIDE SEQUENCE [LARGE SCALE GENOMIC DNA]</scope>
    <source>
        <strain evidence="3">cv. 9930</strain>
    </source>
</reference>
<sequence>MPIPTPSSSPLLLSKCIVFPDQPSSLPDLQLSVSDLPMLSCHYIQKGCLFTTSNNLDATSIIQRLKCSLSRALSRFPPLAGRLVTDDDGYVYIKCNDAGVDFIHTNAGEFFVRDLLAPGDVPDCFKEFFAFDRTVSFAGHFNPIMAVQVTFLADGIFIGCSVNHAVTDGTSFWNFFNTFAEECKSTTTTKKLAITPSPDFLRDCVLVSPTVLRLPSSGPKVTFSGDVPLRERIFSFSREAILKLKAKTNEKKLIDNGELTVTAVEIMGKQSNDKYCQNNGKVGTIKDSWNRNDTVSKENANCEEIPNTTISSFQSLCALLWRSVTRARKLPPNKMTTFRMAVNCRHRLEPKLDPYYFGNAIQSVPTYASAADVLSRDLRWCAEKLNENVMAHDNGMVRRFVEDWEGNPRVFPLGNADGASITMGSSPRFPMYENDFGWGRPLAVRSGRANKFDGKISAFPSRESGGSVDLEVVLAPETMAGIESDWEFMQYVSSTSSN</sequence>
<gene>
    <name evidence="2" type="ORF">Csa_6G010000</name>
</gene>
<keyword evidence="2" id="KW-0012">Acyltransferase</keyword>
<proteinExistence type="predicted"/>
<reference evidence="2 3" key="4">
    <citation type="journal article" date="2011" name="BMC Genomics">
        <title>RNA-Seq improves annotation of protein-coding genes in the cucumber genome.</title>
        <authorList>
            <person name="Li Z."/>
            <person name="Zhang Z."/>
            <person name="Yan P."/>
            <person name="Huang S."/>
            <person name="Fei Z."/>
            <person name="Lin K."/>
        </authorList>
    </citation>
    <scope>NUCLEOTIDE SEQUENCE [LARGE SCALE GENOMIC DNA]</scope>
    <source>
        <strain evidence="3">cv. 9930</strain>
    </source>
</reference>
<dbReference type="OrthoDB" id="1862401at2759"/>
<dbReference type="STRING" id="3659.A0A0A0KBK1"/>
<dbReference type="Proteomes" id="UP000029981">
    <property type="component" value="Chromosome 6"/>
</dbReference>
<protein>
    <submittedName>
        <fullName evidence="2">Anthocyanin 5-aromatic acyltransferase</fullName>
    </submittedName>
</protein>
<dbReference type="eggNOG" id="ENOG502QT4F">
    <property type="taxonomic scope" value="Eukaryota"/>
</dbReference>
<evidence type="ECO:0000256" key="1">
    <source>
        <dbReference type="ARBA" id="ARBA00022679"/>
    </source>
</evidence>
<dbReference type="InterPro" id="IPR051283">
    <property type="entry name" value="Sec_Metabolite_Acyltrans"/>
</dbReference>
<dbReference type="AlphaFoldDB" id="A0A0A0KBK1"/>
<keyword evidence="1" id="KW-0808">Transferase</keyword>
<dbReference type="KEGG" id="csv:101218527"/>
<reference evidence="2 3" key="1">
    <citation type="journal article" date="2009" name="Nat. Genet.">
        <title>The genome of the cucumber, Cucumis sativus L.</title>
        <authorList>
            <person name="Huang S."/>
            <person name="Li R."/>
            <person name="Zhang Z."/>
            <person name="Li L."/>
            <person name="Gu X."/>
            <person name="Fan W."/>
            <person name="Lucas W.J."/>
            <person name="Wang X."/>
            <person name="Xie B."/>
            <person name="Ni P."/>
            <person name="Ren Y."/>
            <person name="Zhu H."/>
            <person name="Li J."/>
            <person name="Lin K."/>
            <person name="Jin W."/>
            <person name="Fei Z."/>
            <person name="Li G."/>
            <person name="Staub J."/>
            <person name="Kilian A."/>
            <person name="van der Vossen E.A."/>
            <person name="Wu Y."/>
            <person name="Guo J."/>
            <person name="He J."/>
            <person name="Jia Z."/>
            <person name="Ren Y."/>
            <person name="Tian G."/>
            <person name="Lu Y."/>
            <person name="Ruan J."/>
            <person name="Qian W."/>
            <person name="Wang M."/>
            <person name="Huang Q."/>
            <person name="Li B."/>
            <person name="Xuan Z."/>
            <person name="Cao J."/>
            <person name="Asan"/>
            <person name="Wu Z."/>
            <person name="Zhang J."/>
            <person name="Cai Q."/>
            <person name="Bai Y."/>
            <person name="Zhao B."/>
            <person name="Han Y."/>
            <person name="Li Y."/>
            <person name="Li X."/>
            <person name="Wang S."/>
            <person name="Shi Q."/>
            <person name="Liu S."/>
            <person name="Cho W.K."/>
            <person name="Kim J.Y."/>
            <person name="Xu Y."/>
            <person name="Heller-Uszynska K."/>
            <person name="Miao H."/>
            <person name="Cheng Z."/>
            <person name="Zhang S."/>
            <person name="Wu J."/>
            <person name="Yang Y."/>
            <person name="Kang H."/>
            <person name="Li M."/>
            <person name="Liang H."/>
            <person name="Ren X."/>
            <person name="Shi Z."/>
            <person name="Wen M."/>
            <person name="Jian M."/>
            <person name="Yang H."/>
            <person name="Zhang G."/>
            <person name="Yang Z."/>
            <person name="Chen R."/>
            <person name="Liu S."/>
            <person name="Li J."/>
            <person name="Ma L."/>
            <person name="Liu H."/>
            <person name="Zhou Y."/>
            <person name="Zhao J."/>
            <person name="Fang X."/>
            <person name="Li G."/>
            <person name="Fang L."/>
            <person name="Li Y."/>
            <person name="Liu D."/>
            <person name="Zheng H."/>
            <person name="Zhang Y."/>
            <person name="Qin N."/>
            <person name="Li Z."/>
            <person name="Yang G."/>
            <person name="Yang S."/>
            <person name="Bolund L."/>
            <person name="Kristiansen K."/>
            <person name="Zheng H."/>
            <person name="Li S."/>
            <person name="Zhang X."/>
            <person name="Yang H."/>
            <person name="Wang J."/>
            <person name="Sun R."/>
            <person name="Zhang B."/>
            <person name="Jiang S."/>
            <person name="Wang J."/>
            <person name="Du Y."/>
            <person name="Li S."/>
        </authorList>
    </citation>
    <scope>NUCLEOTIDE SEQUENCE [LARGE SCALE GENOMIC DNA]</scope>
    <source>
        <strain evidence="3">cv. 9930</strain>
    </source>
</reference>
<evidence type="ECO:0000313" key="3">
    <source>
        <dbReference type="Proteomes" id="UP000029981"/>
    </source>
</evidence>
<evidence type="ECO:0000313" key="2">
    <source>
        <dbReference type="EMBL" id="KGN45772.1"/>
    </source>
</evidence>
<dbReference type="GO" id="GO:0016747">
    <property type="term" value="F:acyltransferase activity, transferring groups other than amino-acyl groups"/>
    <property type="evidence" value="ECO:0000318"/>
    <property type="project" value="GO_Central"/>
</dbReference>
<dbReference type="Gramene" id="KGN45772">
    <property type="protein sequence ID" value="KGN45772"/>
    <property type="gene ID" value="Csa_6G010000"/>
</dbReference>
<dbReference type="Pfam" id="PF02458">
    <property type="entry name" value="Transferase"/>
    <property type="match status" value="1"/>
</dbReference>
<dbReference type="GO" id="GO:0005737">
    <property type="term" value="C:cytoplasm"/>
    <property type="evidence" value="ECO:0000318"/>
    <property type="project" value="GO_Central"/>
</dbReference>
<accession>A0A0A0KBK1</accession>
<dbReference type="OMA" id="FFAFDRK"/>
<dbReference type="Gene3D" id="3.30.559.10">
    <property type="entry name" value="Chloramphenicol acetyltransferase-like domain"/>
    <property type="match status" value="2"/>
</dbReference>
<dbReference type="SUPFAM" id="SSF52777">
    <property type="entry name" value="CoA-dependent acyltransferases"/>
    <property type="match status" value="1"/>
</dbReference>
<dbReference type="EMBL" id="CM002927">
    <property type="protein sequence ID" value="KGN45772.1"/>
    <property type="molecule type" value="Genomic_DNA"/>
</dbReference>
<reference evidence="2 3" key="3">
    <citation type="journal article" date="2010" name="BMC Genomics">
        <title>Transcriptome sequencing and comparative analysis of cucumber flowers with different sex types.</title>
        <authorList>
            <person name="Guo S."/>
            <person name="Zheng Y."/>
            <person name="Joung J.G."/>
            <person name="Liu S."/>
            <person name="Zhang Z."/>
            <person name="Crasta O.R."/>
            <person name="Sobral B.W."/>
            <person name="Xu Y."/>
            <person name="Huang S."/>
            <person name="Fei Z."/>
        </authorList>
    </citation>
    <scope>NUCLEOTIDE SEQUENCE [LARGE SCALE GENOMIC DNA]</scope>
    <source>
        <strain evidence="3">cv. 9930</strain>
    </source>
</reference>
<name>A0A0A0KBK1_CUCSA</name>
<keyword evidence="3" id="KW-1185">Reference proteome</keyword>
<dbReference type="PANTHER" id="PTHR31896:SF64">
    <property type="entry name" value="TRICHOTHECENE 3-O-ACETYLTRANSFERASE"/>
    <property type="match status" value="1"/>
</dbReference>
<dbReference type="PANTHER" id="PTHR31896">
    <property type="entry name" value="FAMILY REGULATORY PROTEIN, PUTATIVE (AFU_ORTHOLOGUE AFUA_3G14730)-RELATED"/>
    <property type="match status" value="1"/>
</dbReference>
<dbReference type="InterPro" id="IPR023213">
    <property type="entry name" value="CAT-like_dom_sf"/>
</dbReference>